<dbReference type="CDD" id="cd02440">
    <property type="entry name" value="AdoMet_MTases"/>
    <property type="match status" value="1"/>
</dbReference>
<dbReference type="EMBL" id="RCHD01000003">
    <property type="protein sequence ID" value="RLL38308.1"/>
    <property type="molecule type" value="Genomic_DNA"/>
</dbReference>
<dbReference type="InterPro" id="IPR029063">
    <property type="entry name" value="SAM-dependent_MTases_sf"/>
</dbReference>
<keyword evidence="1" id="KW-0808">Transferase</keyword>
<name>A0A498D7T0_9GAMM</name>
<dbReference type="RefSeq" id="WP_121594017.1">
    <property type="nucleotide sequence ID" value="NZ_RCHD01000003.1"/>
</dbReference>
<proteinExistence type="predicted"/>
<reference evidence="1 2" key="1">
    <citation type="submission" date="2018-09" db="EMBL/GenBank/DDBJ databases">
        <title>The draft genome of Acinetobacter sp. strains.</title>
        <authorList>
            <person name="Qin J."/>
            <person name="Feng Y."/>
            <person name="Zong Z."/>
        </authorList>
    </citation>
    <scope>NUCLEOTIDE SEQUENCE [LARGE SCALE GENOMIC DNA]</scope>
    <source>
        <strain evidence="1 2">WCHAc060003</strain>
    </source>
</reference>
<keyword evidence="1" id="KW-0489">Methyltransferase</keyword>
<dbReference type="Gene3D" id="3.40.50.150">
    <property type="entry name" value="Vaccinia Virus protein VP39"/>
    <property type="match status" value="1"/>
</dbReference>
<dbReference type="Proteomes" id="UP000267166">
    <property type="component" value="Unassembled WGS sequence"/>
</dbReference>
<dbReference type="PANTHER" id="PTHR43861">
    <property type="entry name" value="TRANS-ACONITATE 2-METHYLTRANSFERASE-RELATED"/>
    <property type="match status" value="1"/>
</dbReference>
<dbReference type="PANTHER" id="PTHR43861:SF6">
    <property type="entry name" value="METHYLTRANSFERASE TYPE 11"/>
    <property type="match status" value="1"/>
</dbReference>
<sequence>MNKDTKSCILCGQPTTLVKSLDQKTIKKNIIRHGILNNIDMKIEDYDLIRCLSCGLEFSDPMVEPSSEFYKEITQLNNKYYADFRWEWGKTLSQLNNSQNLDNKKINLIDVGCGSGFFLKYLRDNSNNIEAIGIDSTPSSIKTCKDKGLNALCCTLDEFKLYSSEQIDIITFWHLLEHVADPMHLVQTAQKLVKLNGSIYFSVPLSPTYYETIELHPLNLPPHHLTRWSIPSLLKLAEVSNSSIEFYFPKNESFIFRTLRSMVVLTKNEFSEKSKMQKFVNIVKLVFKSPFIPFKAMYLQLIRPKYQQEVLPDVILVKLKKI</sequence>
<dbReference type="AlphaFoldDB" id="A0A498D7T0"/>
<comment type="caution">
    <text evidence="1">The sequence shown here is derived from an EMBL/GenBank/DDBJ whole genome shotgun (WGS) entry which is preliminary data.</text>
</comment>
<accession>A0A498D7T0</accession>
<protein>
    <submittedName>
        <fullName evidence="1">Class I SAM-dependent methyltransferase</fullName>
    </submittedName>
</protein>
<evidence type="ECO:0000313" key="1">
    <source>
        <dbReference type="EMBL" id="RLL38308.1"/>
    </source>
</evidence>
<organism evidence="1 2">
    <name type="scientific">Acinetobacter cumulans</name>
    <dbReference type="NCBI Taxonomy" id="2136182"/>
    <lineage>
        <taxon>Bacteria</taxon>
        <taxon>Pseudomonadati</taxon>
        <taxon>Pseudomonadota</taxon>
        <taxon>Gammaproteobacteria</taxon>
        <taxon>Moraxellales</taxon>
        <taxon>Moraxellaceae</taxon>
        <taxon>Acinetobacter</taxon>
    </lineage>
</organism>
<evidence type="ECO:0000313" key="2">
    <source>
        <dbReference type="Proteomes" id="UP000267166"/>
    </source>
</evidence>
<dbReference type="GO" id="GO:0032259">
    <property type="term" value="P:methylation"/>
    <property type="evidence" value="ECO:0007669"/>
    <property type="project" value="UniProtKB-KW"/>
</dbReference>
<dbReference type="Pfam" id="PF13489">
    <property type="entry name" value="Methyltransf_23"/>
    <property type="match status" value="1"/>
</dbReference>
<dbReference type="GO" id="GO:0008168">
    <property type="term" value="F:methyltransferase activity"/>
    <property type="evidence" value="ECO:0007669"/>
    <property type="project" value="UniProtKB-KW"/>
</dbReference>
<dbReference type="SUPFAM" id="SSF53335">
    <property type="entry name" value="S-adenosyl-L-methionine-dependent methyltransferases"/>
    <property type="match status" value="1"/>
</dbReference>
<gene>
    <name evidence="1" type="ORF">D9K80_02440</name>
</gene>